<gene>
    <name evidence="4" type="ORF">MNOR_LOCUS6650</name>
</gene>
<name>A0AAV2PZF8_MEGNR</name>
<keyword evidence="5" id="KW-1185">Reference proteome</keyword>
<feature type="region of interest" description="Disordered" evidence="1">
    <location>
        <begin position="223"/>
        <end position="246"/>
    </location>
</feature>
<dbReference type="Proteomes" id="UP001497623">
    <property type="component" value="Unassembled WGS sequence"/>
</dbReference>
<feature type="transmembrane region" description="Helical" evidence="2">
    <location>
        <begin position="145"/>
        <end position="167"/>
    </location>
</feature>
<feature type="compositionally biased region" description="Polar residues" evidence="1">
    <location>
        <begin position="278"/>
        <end position="294"/>
    </location>
</feature>
<keyword evidence="2" id="KW-0472">Membrane</keyword>
<evidence type="ECO:0000313" key="4">
    <source>
        <dbReference type="EMBL" id="CAL4067671.1"/>
    </source>
</evidence>
<feature type="region of interest" description="Disordered" evidence="1">
    <location>
        <begin position="278"/>
        <end position="324"/>
    </location>
</feature>
<dbReference type="Gene3D" id="3.10.100.10">
    <property type="entry name" value="Mannose-Binding Protein A, subunit A"/>
    <property type="match status" value="1"/>
</dbReference>
<dbReference type="EMBL" id="CAXKWB010002774">
    <property type="protein sequence ID" value="CAL4067671.1"/>
    <property type="molecule type" value="Genomic_DNA"/>
</dbReference>
<dbReference type="CDD" id="cd00037">
    <property type="entry name" value="CLECT"/>
    <property type="match status" value="1"/>
</dbReference>
<reference evidence="4 5" key="1">
    <citation type="submission" date="2024-05" db="EMBL/GenBank/DDBJ databases">
        <authorList>
            <person name="Wallberg A."/>
        </authorList>
    </citation>
    <scope>NUCLEOTIDE SEQUENCE [LARGE SCALE GENOMIC DNA]</scope>
</reference>
<dbReference type="Pfam" id="PF00059">
    <property type="entry name" value="Lectin_C"/>
    <property type="match status" value="1"/>
</dbReference>
<dbReference type="AlphaFoldDB" id="A0AAV2PZF8"/>
<sequence length="372" mass="42749">WFSQFGRLVELPQKSDGNMTWEQAVNRCRNFGGYPFIPNNKQEFNWMKAHQMVLDGSLGYTMWFPATDSVQEGQLIFTDGKGLETHGDAIIWQDNVVMKENGDQIDCAGFRNSTAAYMFKCDNTRYPMICEKDTSSTSSTSSTSIIIGSVISILIIVAILSAVFFFLKKRKTKVTVLGETEEMHDDVSGQDQPQALQDNPWSTELRETEELCDDALGQHHPQELQGSSRFMGGPPYQLDQKPQGQQYNQDSLYEEPITGQNYLDQPLYEEPIGRQNFQGQLLNNNPTPEQNFQDQPLYEEPTSGQNYQDQPLYEESTTGQNFQDQPLYEEPNLEQTFQDQPLYENQTYGQYYEDQPIYEEPKHGQIYSNSHF</sequence>
<accession>A0AAV2PZF8</accession>
<dbReference type="InterPro" id="IPR001304">
    <property type="entry name" value="C-type_lectin-like"/>
</dbReference>
<organism evidence="4 5">
    <name type="scientific">Meganyctiphanes norvegica</name>
    <name type="common">Northern krill</name>
    <name type="synonym">Thysanopoda norvegica</name>
    <dbReference type="NCBI Taxonomy" id="48144"/>
    <lineage>
        <taxon>Eukaryota</taxon>
        <taxon>Metazoa</taxon>
        <taxon>Ecdysozoa</taxon>
        <taxon>Arthropoda</taxon>
        <taxon>Crustacea</taxon>
        <taxon>Multicrustacea</taxon>
        <taxon>Malacostraca</taxon>
        <taxon>Eumalacostraca</taxon>
        <taxon>Eucarida</taxon>
        <taxon>Euphausiacea</taxon>
        <taxon>Euphausiidae</taxon>
        <taxon>Meganyctiphanes</taxon>
    </lineage>
</organism>
<dbReference type="InterPro" id="IPR016186">
    <property type="entry name" value="C-type_lectin-like/link_sf"/>
</dbReference>
<keyword evidence="2" id="KW-1133">Transmembrane helix</keyword>
<proteinExistence type="predicted"/>
<dbReference type="InterPro" id="IPR016187">
    <property type="entry name" value="CTDL_fold"/>
</dbReference>
<dbReference type="SUPFAM" id="SSF56436">
    <property type="entry name" value="C-type lectin-like"/>
    <property type="match status" value="1"/>
</dbReference>
<evidence type="ECO:0000256" key="2">
    <source>
        <dbReference type="SAM" id="Phobius"/>
    </source>
</evidence>
<protein>
    <recommendedName>
        <fullName evidence="3">C-type lectin domain-containing protein</fullName>
    </recommendedName>
</protein>
<feature type="compositionally biased region" description="Polar residues" evidence="1">
    <location>
        <begin position="302"/>
        <end position="324"/>
    </location>
</feature>
<evidence type="ECO:0000256" key="1">
    <source>
        <dbReference type="SAM" id="MobiDB-lite"/>
    </source>
</evidence>
<keyword evidence="2" id="KW-0812">Transmembrane</keyword>
<feature type="non-terminal residue" evidence="4">
    <location>
        <position position="1"/>
    </location>
</feature>
<comment type="caution">
    <text evidence="4">The sequence shown here is derived from an EMBL/GenBank/DDBJ whole genome shotgun (WGS) entry which is preliminary data.</text>
</comment>
<evidence type="ECO:0000259" key="3">
    <source>
        <dbReference type="Pfam" id="PF00059"/>
    </source>
</evidence>
<feature type="domain" description="C-type lectin" evidence="3">
    <location>
        <begin position="18"/>
        <end position="132"/>
    </location>
</feature>
<evidence type="ECO:0000313" key="5">
    <source>
        <dbReference type="Proteomes" id="UP001497623"/>
    </source>
</evidence>